<comment type="catalytic activity">
    <reaction evidence="7">
        <text>Couples ATP hydrolysis with the unwinding of duplex DNA by translocating in the 3'-5' direction.</text>
        <dbReference type="EC" id="5.6.2.4"/>
    </reaction>
</comment>
<dbReference type="Gene3D" id="3.30.2310.20">
    <property type="entry name" value="RelE-like"/>
    <property type="match status" value="1"/>
</dbReference>
<dbReference type="InterPro" id="IPR000212">
    <property type="entry name" value="DNA_helicase_UvrD/REP"/>
</dbReference>
<dbReference type="GO" id="GO:0005524">
    <property type="term" value="F:ATP binding"/>
    <property type="evidence" value="ECO:0007669"/>
    <property type="project" value="UniProtKB-UniRule"/>
</dbReference>
<dbReference type="PANTHER" id="PTHR11070:SF45">
    <property type="entry name" value="DNA 3'-5' HELICASE"/>
    <property type="match status" value="1"/>
</dbReference>
<gene>
    <name evidence="12" type="ORF">FCL40_14720</name>
</gene>
<evidence type="ECO:0000256" key="8">
    <source>
        <dbReference type="ARBA" id="ARBA00034808"/>
    </source>
</evidence>
<dbReference type="OrthoDB" id="5298826at2"/>
<keyword evidence="3 10" id="KW-0378">Hydrolase</keyword>
<evidence type="ECO:0000256" key="10">
    <source>
        <dbReference type="PROSITE-ProRule" id="PRU00560"/>
    </source>
</evidence>
<feature type="domain" description="UvrD-like helicase ATP-binding" evidence="11">
    <location>
        <begin position="245"/>
        <end position="523"/>
    </location>
</feature>
<dbReference type="InterPro" id="IPR027417">
    <property type="entry name" value="P-loop_NTPase"/>
</dbReference>
<dbReference type="Proteomes" id="UP000305674">
    <property type="component" value="Unassembled WGS sequence"/>
</dbReference>
<comment type="caution">
    <text evidence="12">The sequence shown here is derived from an EMBL/GenBank/DDBJ whole genome shotgun (WGS) entry which is preliminary data.</text>
</comment>
<evidence type="ECO:0000256" key="1">
    <source>
        <dbReference type="ARBA" id="ARBA00009922"/>
    </source>
</evidence>
<reference evidence="12 13" key="1">
    <citation type="submission" date="2019-04" db="EMBL/GenBank/DDBJ databases">
        <authorList>
            <person name="Hwang J.C."/>
        </authorList>
    </citation>
    <scope>NUCLEOTIDE SEQUENCE [LARGE SCALE GENOMIC DNA]</scope>
    <source>
        <strain evidence="12 13">IMCC35001</strain>
    </source>
</reference>
<dbReference type="Pfam" id="PF00580">
    <property type="entry name" value="UvrD-helicase"/>
    <property type="match status" value="1"/>
</dbReference>
<evidence type="ECO:0000256" key="6">
    <source>
        <dbReference type="ARBA" id="ARBA00023235"/>
    </source>
</evidence>
<proteinExistence type="inferred from homology"/>
<dbReference type="InterPro" id="IPR014016">
    <property type="entry name" value="UvrD-like_ATP-bd"/>
</dbReference>
<evidence type="ECO:0000256" key="5">
    <source>
        <dbReference type="ARBA" id="ARBA00022840"/>
    </source>
</evidence>
<sequence>MTATPTIGMSSEFLTCFSKLPKTQQKKVEQFVAKFRDNPESSGINFERIQQARDKRMVSVRIDKTYRGIVLKPDVGNVYLILWVDHHDKAYDWAAKHRVEIHPATGSIQLFNAEYSEQEATPVPSSVNTSEIPLFAAYKPEQLIALGVPESLLSAVTKVTNESELEALDRVLPAEAYEPLFLLAAGEPYEELLAEYNPAANETIDTEDFVGAITRAASQRNFHVVTDDLELQKMLNAPLEKWRIFLHPSQRRLVEGHAKGPQRVLGGAGTGKTVVAMHRARWLAQQLDPASNDKVLFTTFTKNLALDIEANLKKLCSKEELARIEVINIDAWIARLLKRYDYQLQVVYENDDHRRDCWDKAMALRPEELSFPDSFYEEEWRLVVQAQQLRDRPDYLKASRVGRGTRLSRVERAKVWPVFEQYRNLMAMAQLRDFQDAMHDGIKLFQKGPLTLPYKHAVVDEGQDIGSAAFQLLRTVIPEGANDLFIVGDGHQRIYRHKVVLGRCGINIRGRRSKKLKINYRTTEETKRFAMAVLQGVKVDDLDGKTDSNQDYLSLAHGEQPQVHTFSDFKTELDAIVEHIRALTNDGVAEHAICVVLRTNNKCDKYQGGLEARGISVVQLQSNRSDTSLEQSIRIATMHRVKGLEFQYLVIADASAGTVPLDFIRSNDPVEQREQDLNERALFHVAATRAMKGLMVTSVGKPSRFLLNEK</sequence>
<keyword evidence="13" id="KW-1185">Reference proteome</keyword>
<keyword evidence="2 10" id="KW-0547">Nucleotide-binding</keyword>
<dbReference type="Pfam" id="PF13361">
    <property type="entry name" value="UvrD_C"/>
    <property type="match status" value="1"/>
</dbReference>
<dbReference type="EC" id="5.6.2.4" evidence="8"/>
<evidence type="ECO:0000259" key="11">
    <source>
        <dbReference type="PROSITE" id="PS51198"/>
    </source>
</evidence>
<evidence type="ECO:0000313" key="13">
    <source>
        <dbReference type="Proteomes" id="UP000305674"/>
    </source>
</evidence>
<dbReference type="PROSITE" id="PS51198">
    <property type="entry name" value="UVRD_HELICASE_ATP_BIND"/>
    <property type="match status" value="1"/>
</dbReference>
<dbReference type="GO" id="GO:0000725">
    <property type="term" value="P:recombinational repair"/>
    <property type="evidence" value="ECO:0007669"/>
    <property type="project" value="TreeGrafter"/>
</dbReference>
<keyword evidence="6" id="KW-0413">Isomerase</keyword>
<dbReference type="InterPro" id="IPR035093">
    <property type="entry name" value="RelE/ParE_toxin_dom_sf"/>
</dbReference>
<evidence type="ECO:0000256" key="2">
    <source>
        <dbReference type="ARBA" id="ARBA00022741"/>
    </source>
</evidence>
<dbReference type="EMBL" id="SWCI01000011">
    <property type="protein sequence ID" value="TKB47997.1"/>
    <property type="molecule type" value="Genomic_DNA"/>
</dbReference>
<dbReference type="AlphaFoldDB" id="A0A4U1BDG8"/>
<evidence type="ECO:0000256" key="4">
    <source>
        <dbReference type="ARBA" id="ARBA00022806"/>
    </source>
</evidence>
<evidence type="ECO:0000256" key="9">
    <source>
        <dbReference type="ARBA" id="ARBA00048988"/>
    </source>
</evidence>
<dbReference type="Gene3D" id="3.40.50.300">
    <property type="entry name" value="P-loop containing nucleotide triphosphate hydrolases"/>
    <property type="match status" value="2"/>
</dbReference>
<comment type="catalytic activity">
    <reaction evidence="9">
        <text>ATP + H2O = ADP + phosphate + H(+)</text>
        <dbReference type="Rhea" id="RHEA:13065"/>
        <dbReference type="ChEBI" id="CHEBI:15377"/>
        <dbReference type="ChEBI" id="CHEBI:15378"/>
        <dbReference type="ChEBI" id="CHEBI:30616"/>
        <dbReference type="ChEBI" id="CHEBI:43474"/>
        <dbReference type="ChEBI" id="CHEBI:456216"/>
        <dbReference type="EC" id="5.6.2.4"/>
    </reaction>
</comment>
<keyword evidence="4 10" id="KW-0347">Helicase</keyword>
<organism evidence="12 13">
    <name type="scientific">Ferrimonas sediminicola</name>
    <dbReference type="NCBI Taxonomy" id="2569538"/>
    <lineage>
        <taxon>Bacteria</taxon>
        <taxon>Pseudomonadati</taxon>
        <taxon>Pseudomonadota</taxon>
        <taxon>Gammaproteobacteria</taxon>
        <taxon>Alteromonadales</taxon>
        <taxon>Ferrimonadaceae</taxon>
        <taxon>Ferrimonas</taxon>
    </lineage>
</organism>
<dbReference type="InterPro" id="IPR013986">
    <property type="entry name" value="DExx_box_DNA_helicase_dom_sf"/>
</dbReference>
<dbReference type="GO" id="GO:0005829">
    <property type="term" value="C:cytosol"/>
    <property type="evidence" value="ECO:0007669"/>
    <property type="project" value="TreeGrafter"/>
</dbReference>
<evidence type="ECO:0000313" key="12">
    <source>
        <dbReference type="EMBL" id="TKB47997.1"/>
    </source>
</evidence>
<dbReference type="GO" id="GO:0003677">
    <property type="term" value="F:DNA binding"/>
    <property type="evidence" value="ECO:0007669"/>
    <property type="project" value="UniProtKB-KW"/>
</dbReference>
<evidence type="ECO:0000256" key="7">
    <source>
        <dbReference type="ARBA" id="ARBA00034617"/>
    </source>
</evidence>
<accession>A0A4U1BDG8</accession>
<evidence type="ECO:0000256" key="3">
    <source>
        <dbReference type="ARBA" id="ARBA00022801"/>
    </source>
</evidence>
<keyword evidence="5 10" id="KW-0067">ATP-binding</keyword>
<dbReference type="InterPro" id="IPR014017">
    <property type="entry name" value="DNA_helicase_UvrD-like_C"/>
</dbReference>
<dbReference type="GO" id="GO:0043138">
    <property type="term" value="F:3'-5' DNA helicase activity"/>
    <property type="evidence" value="ECO:0007669"/>
    <property type="project" value="UniProtKB-EC"/>
</dbReference>
<dbReference type="SUPFAM" id="SSF52540">
    <property type="entry name" value="P-loop containing nucleoside triphosphate hydrolases"/>
    <property type="match status" value="1"/>
</dbReference>
<feature type="binding site" evidence="10">
    <location>
        <begin position="266"/>
        <end position="273"/>
    </location>
    <ligand>
        <name>ATP</name>
        <dbReference type="ChEBI" id="CHEBI:30616"/>
    </ligand>
</feature>
<dbReference type="SUPFAM" id="SSF143011">
    <property type="entry name" value="RelE-like"/>
    <property type="match status" value="1"/>
</dbReference>
<dbReference type="PANTHER" id="PTHR11070">
    <property type="entry name" value="UVRD / RECB / PCRA DNA HELICASE FAMILY MEMBER"/>
    <property type="match status" value="1"/>
</dbReference>
<comment type="similarity">
    <text evidence="1">Belongs to the helicase family. UvrD subfamily.</text>
</comment>
<name>A0A4U1BDG8_9GAMM</name>
<protein>
    <recommendedName>
        <fullName evidence="8">DNA 3'-5' helicase</fullName>
        <ecNumber evidence="8">5.6.2.4</ecNumber>
    </recommendedName>
</protein>
<dbReference type="GO" id="GO:0016887">
    <property type="term" value="F:ATP hydrolysis activity"/>
    <property type="evidence" value="ECO:0007669"/>
    <property type="project" value="RHEA"/>
</dbReference>
<dbReference type="Gene3D" id="1.10.10.160">
    <property type="match status" value="1"/>
</dbReference>